<comment type="caution">
    <text evidence="2">The sequence shown here is derived from an EMBL/GenBank/DDBJ whole genome shotgun (WGS) entry which is preliminary data.</text>
</comment>
<name>A0AAD1UQ61_EUPCR</name>
<evidence type="ECO:0000313" key="2">
    <source>
        <dbReference type="EMBL" id="CAI2372196.1"/>
    </source>
</evidence>
<dbReference type="Proteomes" id="UP001295684">
    <property type="component" value="Unassembled WGS sequence"/>
</dbReference>
<reference evidence="2" key="1">
    <citation type="submission" date="2023-07" db="EMBL/GenBank/DDBJ databases">
        <authorList>
            <consortium name="AG Swart"/>
            <person name="Singh M."/>
            <person name="Singh A."/>
            <person name="Seah K."/>
            <person name="Emmerich C."/>
        </authorList>
    </citation>
    <scope>NUCLEOTIDE SEQUENCE</scope>
    <source>
        <strain evidence="2">DP1</strain>
    </source>
</reference>
<organism evidence="2 3">
    <name type="scientific">Euplotes crassus</name>
    <dbReference type="NCBI Taxonomy" id="5936"/>
    <lineage>
        <taxon>Eukaryota</taxon>
        <taxon>Sar</taxon>
        <taxon>Alveolata</taxon>
        <taxon>Ciliophora</taxon>
        <taxon>Intramacronucleata</taxon>
        <taxon>Spirotrichea</taxon>
        <taxon>Hypotrichia</taxon>
        <taxon>Euplotida</taxon>
        <taxon>Euplotidae</taxon>
        <taxon>Moneuplotes</taxon>
    </lineage>
</organism>
<sequence>MEYVSDEPSDLSQSDPIERHFETLKSARNWDANEIQLISSRKKQKSRNSVLSYNGGRTKWFSLRTLLSNKSSRVIPDPNPQSEDEKELEVRNNNNQDSSINDHSVIFSVKLQGDVQYFNNSEDISPITVYVSIRTRFLCCKYWKPIKLVFNPDSQELLIGSKVINFDDIIELKPIFIRMKKNEELMPQDSSSNLRSRTNLALPCMTQNDIEQKCFYELKIVYCHNSTLKMYQMKEISGEDILGIKKLLASKPSQIEDLEGSQACTRMRFYQKYPNLLKVKGYQLIEESMTILGRKKECQLLVNQQNDNPGNDILFK</sequence>
<accession>A0AAD1UQ61</accession>
<proteinExistence type="predicted"/>
<gene>
    <name evidence="2" type="ORF">ECRASSUSDP1_LOCUS13524</name>
</gene>
<keyword evidence="3" id="KW-1185">Reference proteome</keyword>
<feature type="region of interest" description="Disordered" evidence="1">
    <location>
        <begin position="71"/>
        <end position="99"/>
    </location>
</feature>
<protein>
    <submittedName>
        <fullName evidence="2">Uncharacterized protein</fullName>
    </submittedName>
</protein>
<dbReference type="EMBL" id="CAMPGE010013463">
    <property type="protein sequence ID" value="CAI2372196.1"/>
    <property type="molecule type" value="Genomic_DNA"/>
</dbReference>
<dbReference type="AlphaFoldDB" id="A0AAD1UQ61"/>
<evidence type="ECO:0000256" key="1">
    <source>
        <dbReference type="SAM" id="MobiDB-lite"/>
    </source>
</evidence>
<evidence type="ECO:0000313" key="3">
    <source>
        <dbReference type="Proteomes" id="UP001295684"/>
    </source>
</evidence>